<name>A0A7J7J7J2_BUGNE</name>
<accession>A0A7J7J7J2</accession>
<keyword evidence="1" id="KW-1133">Transmembrane helix</keyword>
<keyword evidence="1" id="KW-0812">Transmembrane</keyword>
<keyword evidence="3" id="KW-1185">Reference proteome</keyword>
<evidence type="ECO:0000313" key="2">
    <source>
        <dbReference type="EMBL" id="KAF6021995.1"/>
    </source>
</evidence>
<proteinExistence type="predicted"/>
<dbReference type="Proteomes" id="UP000593567">
    <property type="component" value="Unassembled WGS sequence"/>
</dbReference>
<protein>
    <submittedName>
        <fullName evidence="2">Uncharacterized protein</fullName>
    </submittedName>
</protein>
<sequence length="72" mass="8530">MCNYITIYFDSLICNYISFAIIHKHILLHYITFIFAVVLLHYISQTIIFENIVIFHYYLNLSDTCVFAPAPH</sequence>
<feature type="transmembrane region" description="Helical" evidence="1">
    <location>
        <begin position="26"/>
        <end position="44"/>
    </location>
</feature>
<dbReference type="EMBL" id="VXIV02002922">
    <property type="protein sequence ID" value="KAF6021995.1"/>
    <property type="molecule type" value="Genomic_DNA"/>
</dbReference>
<keyword evidence="1" id="KW-0472">Membrane</keyword>
<comment type="caution">
    <text evidence="2">The sequence shown here is derived from an EMBL/GenBank/DDBJ whole genome shotgun (WGS) entry which is preliminary data.</text>
</comment>
<organism evidence="2 3">
    <name type="scientific">Bugula neritina</name>
    <name type="common">Brown bryozoan</name>
    <name type="synonym">Sertularia neritina</name>
    <dbReference type="NCBI Taxonomy" id="10212"/>
    <lineage>
        <taxon>Eukaryota</taxon>
        <taxon>Metazoa</taxon>
        <taxon>Spiralia</taxon>
        <taxon>Lophotrochozoa</taxon>
        <taxon>Bryozoa</taxon>
        <taxon>Gymnolaemata</taxon>
        <taxon>Cheilostomatida</taxon>
        <taxon>Flustrina</taxon>
        <taxon>Buguloidea</taxon>
        <taxon>Bugulidae</taxon>
        <taxon>Bugula</taxon>
    </lineage>
</organism>
<dbReference type="AlphaFoldDB" id="A0A7J7J7J2"/>
<evidence type="ECO:0000256" key="1">
    <source>
        <dbReference type="SAM" id="Phobius"/>
    </source>
</evidence>
<gene>
    <name evidence="2" type="ORF">EB796_019701</name>
</gene>
<evidence type="ECO:0000313" key="3">
    <source>
        <dbReference type="Proteomes" id="UP000593567"/>
    </source>
</evidence>
<reference evidence="2" key="1">
    <citation type="submission" date="2020-06" db="EMBL/GenBank/DDBJ databases">
        <title>Draft genome of Bugula neritina, a colonial animal packing powerful symbionts and potential medicines.</title>
        <authorList>
            <person name="Rayko M."/>
        </authorList>
    </citation>
    <scope>NUCLEOTIDE SEQUENCE [LARGE SCALE GENOMIC DNA]</scope>
    <source>
        <strain evidence="2">Kwan_BN1</strain>
    </source>
</reference>